<dbReference type="RefSeq" id="XP_003284080.1">
    <property type="nucleotide sequence ID" value="XM_003284032.1"/>
</dbReference>
<proteinExistence type="predicted"/>
<dbReference type="GO" id="GO:0051787">
    <property type="term" value="F:misfolded protein binding"/>
    <property type="evidence" value="ECO:0000318"/>
    <property type="project" value="GO_Central"/>
</dbReference>
<gene>
    <name evidence="4" type="ORF">DICPUDRAFT_45198</name>
</gene>
<dbReference type="STRING" id="5786.F0Z9G1"/>
<dbReference type="CDD" id="cd06257">
    <property type="entry name" value="DnaJ"/>
    <property type="match status" value="1"/>
</dbReference>
<dbReference type="FunCoup" id="F0Z9G1">
    <property type="interactions" value="20"/>
</dbReference>
<dbReference type="InterPro" id="IPR036869">
    <property type="entry name" value="J_dom_sf"/>
</dbReference>
<keyword evidence="2" id="KW-0472">Membrane</keyword>
<dbReference type="EMBL" id="GL870958">
    <property type="protein sequence ID" value="EGC39406.1"/>
    <property type="molecule type" value="Genomic_DNA"/>
</dbReference>
<dbReference type="Gene3D" id="1.10.287.110">
    <property type="entry name" value="DnaJ domain"/>
    <property type="match status" value="1"/>
</dbReference>
<evidence type="ECO:0000259" key="3">
    <source>
        <dbReference type="PROSITE" id="PS50076"/>
    </source>
</evidence>
<dbReference type="PANTHER" id="PTHR44360">
    <property type="entry name" value="DNAJ HOMOLOG SUBFAMILY B MEMBER 9"/>
    <property type="match status" value="1"/>
</dbReference>
<evidence type="ECO:0000256" key="1">
    <source>
        <dbReference type="SAM" id="MobiDB-lite"/>
    </source>
</evidence>
<keyword evidence="2" id="KW-1133">Transmembrane helix</keyword>
<dbReference type="InParanoid" id="F0Z9G1"/>
<feature type="region of interest" description="Disordered" evidence="1">
    <location>
        <begin position="305"/>
        <end position="337"/>
    </location>
</feature>
<dbReference type="InterPro" id="IPR051948">
    <property type="entry name" value="Hsp70_co-chaperone_J-domain"/>
</dbReference>
<sequence length="394" mass="45087">MNSQKLPDLYEFMGVAHTASNEEIKKSYRKLAKEYHPDKNPGSDEKFKELNAVYEILSDPQKKRTYDMFRDSNMSMPEFAARSGQDYATLEKEIEGFMCGSVIGILYSLIAISVNVIFGIPLTTAFFPSMVFFISPVVISGGSNFSKGFALGGCAGIVTSPFILAVQIFSYSKYLIEKPIRYIFGKGDSETMTGQTLLLNEDDWEFINRQKAEYEKIDEIERNWTFLHDNQDKYNQDSFKNISLYTNSIESIKISARVIREHYEKQDNTFESDLILAKLRESLVFINDIESIIKEYSNKCNNNCDNGNSSEGDQNNKNNSQENSDRDNISSNSNNNNSDIDSVCKKINSNLDQVLGFIKAENGGYINMRILTLLKNMELFVEEFVFNQFEYYQI</sequence>
<feature type="transmembrane region" description="Helical" evidence="2">
    <location>
        <begin position="97"/>
        <end position="118"/>
    </location>
</feature>
<dbReference type="InterPro" id="IPR018253">
    <property type="entry name" value="DnaJ_domain_CS"/>
</dbReference>
<feature type="transmembrane region" description="Helical" evidence="2">
    <location>
        <begin position="149"/>
        <end position="171"/>
    </location>
</feature>
<dbReference type="GO" id="GO:0051087">
    <property type="term" value="F:protein-folding chaperone binding"/>
    <property type="evidence" value="ECO:0000318"/>
    <property type="project" value="GO_Central"/>
</dbReference>
<keyword evidence="5" id="KW-1185">Reference proteome</keyword>
<organism evidence="4 5">
    <name type="scientific">Dictyostelium purpureum</name>
    <name type="common">Slime mold</name>
    <dbReference type="NCBI Taxonomy" id="5786"/>
    <lineage>
        <taxon>Eukaryota</taxon>
        <taxon>Amoebozoa</taxon>
        <taxon>Evosea</taxon>
        <taxon>Eumycetozoa</taxon>
        <taxon>Dictyostelia</taxon>
        <taxon>Dictyosteliales</taxon>
        <taxon>Dictyosteliaceae</taxon>
        <taxon>Dictyostelium</taxon>
    </lineage>
</organism>
<keyword evidence="2" id="KW-0812">Transmembrane</keyword>
<dbReference type="GeneID" id="10509985"/>
<dbReference type="InterPro" id="IPR001623">
    <property type="entry name" value="DnaJ_domain"/>
</dbReference>
<feature type="domain" description="J" evidence="3">
    <location>
        <begin position="8"/>
        <end position="70"/>
    </location>
</feature>
<reference evidence="5" key="1">
    <citation type="journal article" date="2011" name="Genome Biol.">
        <title>Comparative genomics of the social amoebae Dictyostelium discoideum and Dictyostelium purpureum.</title>
        <authorList>
            <consortium name="US DOE Joint Genome Institute (JGI-PGF)"/>
            <person name="Sucgang R."/>
            <person name="Kuo A."/>
            <person name="Tian X."/>
            <person name="Salerno W."/>
            <person name="Parikh A."/>
            <person name="Feasley C.L."/>
            <person name="Dalin E."/>
            <person name="Tu H."/>
            <person name="Huang E."/>
            <person name="Barry K."/>
            <person name="Lindquist E."/>
            <person name="Shapiro H."/>
            <person name="Bruce D."/>
            <person name="Schmutz J."/>
            <person name="Salamov A."/>
            <person name="Fey P."/>
            <person name="Gaudet P."/>
            <person name="Anjard C."/>
            <person name="Babu M.M."/>
            <person name="Basu S."/>
            <person name="Bushmanova Y."/>
            <person name="van der Wel H."/>
            <person name="Katoh-Kurasawa M."/>
            <person name="Dinh C."/>
            <person name="Coutinho P.M."/>
            <person name="Saito T."/>
            <person name="Elias M."/>
            <person name="Schaap P."/>
            <person name="Kay R.R."/>
            <person name="Henrissat B."/>
            <person name="Eichinger L."/>
            <person name="Rivero F."/>
            <person name="Putnam N.H."/>
            <person name="West C.M."/>
            <person name="Loomis W.F."/>
            <person name="Chisholm R.L."/>
            <person name="Shaulsky G."/>
            <person name="Strassmann J.E."/>
            <person name="Queller D.C."/>
            <person name="Kuspa A."/>
            <person name="Grigoriev I.V."/>
        </authorList>
    </citation>
    <scope>NUCLEOTIDE SEQUENCE [LARGE SCALE GENOMIC DNA]</scope>
    <source>
        <strain evidence="5">QSDP1</strain>
    </source>
</reference>
<dbReference type="OMA" id="QFEYYQI"/>
<dbReference type="Proteomes" id="UP000001064">
    <property type="component" value="Unassembled WGS sequence"/>
</dbReference>
<dbReference type="eggNOG" id="KOG0712">
    <property type="taxonomic scope" value="Eukaryota"/>
</dbReference>
<dbReference type="PROSITE" id="PS00636">
    <property type="entry name" value="DNAJ_1"/>
    <property type="match status" value="1"/>
</dbReference>
<dbReference type="PRINTS" id="PR00625">
    <property type="entry name" value="JDOMAIN"/>
</dbReference>
<dbReference type="GO" id="GO:0036503">
    <property type="term" value="P:ERAD pathway"/>
    <property type="evidence" value="ECO:0000318"/>
    <property type="project" value="GO_Central"/>
</dbReference>
<dbReference type="SUPFAM" id="SSF46565">
    <property type="entry name" value="Chaperone J-domain"/>
    <property type="match status" value="1"/>
</dbReference>
<dbReference type="AlphaFoldDB" id="F0Z9G1"/>
<dbReference type="PANTHER" id="PTHR44360:SF3">
    <property type="entry name" value="J DOMAIN-CONTAINING PROTEIN"/>
    <property type="match status" value="1"/>
</dbReference>
<evidence type="ECO:0000313" key="4">
    <source>
        <dbReference type="EMBL" id="EGC39406.1"/>
    </source>
</evidence>
<name>F0Z9G1_DICPU</name>
<dbReference type="PROSITE" id="PS50076">
    <property type="entry name" value="DNAJ_2"/>
    <property type="match status" value="1"/>
</dbReference>
<evidence type="ECO:0000313" key="5">
    <source>
        <dbReference type="Proteomes" id="UP000001064"/>
    </source>
</evidence>
<dbReference type="SMART" id="SM00271">
    <property type="entry name" value="DnaJ"/>
    <property type="match status" value="1"/>
</dbReference>
<dbReference type="VEuPathDB" id="AmoebaDB:DICPUDRAFT_45198"/>
<feature type="transmembrane region" description="Helical" evidence="2">
    <location>
        <begin position="124"/>
        <end position="142"/>
    </location>
</feature>
<dbReference type="OrthoDB" id="10250354at2759"/>
<protein>
    <recommendedName>
        <fullName evidence="3">J domain-containing protein</fullName>
    </recommendedName>
</protein>
<dbReference type="GO" id="GO:0005783">
    <property type="term" value="C:endoplasmic reticulum"/>
    <property type="evidence" value="ECO:0000318"/>
    <property type="project" value="GO_Central"/>
</dbReference>
<dbReference type="KEGG" id="dpp:DICPUDRAFT_45198"/>
<accession>F0Z9G1</accession>
<dbReference type="Pfam" id="PF00226">
    <property type="entry name" value="DnaJ"/>
    <property type="match status" value="1"/>
</dbReference>
<evidence type="ECO:0000256" key="2">
    <source>
        <dbReference type="SAM" id="Phobius"/>
    </source>
</evidence>